<reference evidence="1" key="1">
    <citation type="submission" date="2023-08" db="EMBL/GenBank/DDBJ databases">
        <title>Chromosome-level Genome Assembly of mud carp (Cirrhinus molitorella).</title>
        <authorList>
            <person name="Liu H."/>
        </authorList>
    </citation>
    <scope>NUCLEOTIDE SEQUENCE</scope>
    <source>
        <strain evidence="1">Prfri</strain>
        <tissue evidence="1">Muscle</tissue>
    </source>
</reference>
<proteinExistence type="predicted"/>
<keyword evidence="2" id="KW-1185">Reference proteome</keyword>
<organism evidence="1 2">
    <name type="scientific">Cirrhinus molitorella</name>
    <name type="common">mud carp</name>
    <dbReference type="NCBI Taxonomy" id="172907"/>
    <lineage>
        <taxon>Eukaryota</taxon>
        <taxon>Metazoa</taxon>
        <taxon>Chordata</taxon>
        <taxon>Craniata</taxon>
        <taxon>Vertebrata</taxon>
        <taxon>Euteleostomi</taxon>
        <taxon>Actinopterygii</taxon>
        <taxon>Neopterygii</taxon>
        <taxon>Teleostei</taxon>
        <taxon>Ostariophysi</taxon>
        <taxon>Cypriniformes</taxon>
        <taxon>Cyprinidae</taxon>
        <taxon>Labeoninae</taxon>
        <taxon>Labeonini</taxon>
        <taxon>Cirrhinus</taxon>
    </lineage>
</organism>
<comment type="caution">
    <text evidence="1">The sequence shown here is derived from an EMBL/GenBank/DDBJ whole genome shotgun (WGS) entry which is preliminary data.</text>
</comment>
<name>A0AA88NWQ5_9TELE</name>
<gene>
    <name evidence="1" type="ORF">Q8A67_025782</name>
</gene>
<protein>
    <submittedName>
        <fullName evidence="1">Uncharacterized protein</fullName>
    </submittedName>
</protein>
<accession>A0AA88NWQ5</accession>
<dbReference type="AlphaFoldDB" id="A0AA88NWQ5"/>
<dbReference type="EMBL" id="JAUYZG010000025">
    <property type="protein sequence ID" value="KAK2867665.1"/>
    <property type="molecule type" value="Genomic_DNA"/>
</dbReference>
<evidence type="ECO:0000313" key="2">
    <source>
        <dbReference type="Proteomes" id="UP001187343"/>
    </source>
</evidence>
<evidence type="ECO:0000313" key="1">
    <source>
        <dbReference type="EMBL" id="KAK2867665.1"/>
    </source>
</evidence>
<dbReference type="Proteomes" id="UP001187343">
    <property type="component" value="Unassembled WGS sequence"/>
</dbReference>
<sequence>MSHSGGPRASICGAERLCGHRDRESFCGVKLCAVFWWLVGGDVENWFSALNDILHLNYYLQLNSLLQPDNTDLFLEVYITLTTVASNPVTPIREPLESSG</sequence>